<protein>
    <submittedName>
        <fullName evidence="6">Cytochrome P450</fullName>
    </submittedName>
</protein>
<keyword evidence="5" id="KW-0503">Monooxygenase</keyword>
<dbReference type="SUPFAM" id="SSF48264">
    <property type="entry name" value="Cytochrome P450"/>
    <property type="match status" value="1"/>
</dbReference>
<evidence type="ECO:0000313" key="7">
    <source>
        <dbReference type="Proteomes" id="UP001209540"/>
    </source>
</evidence>
<reference evidence="6" key="2">
    <citation type="submission" date="2023-02" db="EMBL/GenBank/DDBJ databases">
        <authorList>
            <consortium name="DOE Joint Genome Institute"/>
            <person name="Mondo S.J."/>
            <person name="Chang Y."/>
            <person name="Wang Y."/>
            <person name="Ahrendt S."/>
            <person name="Andreopoulos W."/>
            <person name="Barry K."/>
            <person name="Beard J."/>
            <person name="Benny G.L."/>
            <person name="Blankenship S."/>
            <person name="Bonito G."/>
            <person name="Cuomo C."/>
            <person name="Desiro A."/>
            <person name="Gervers K.A."/>
            <person name="Hundley H."/>
            <person name="Kuo A."/>
            <person name="LaButti K."/>
            <person name="Lang B.F."/>
            <person name="Lipzen A."/>
            <person name="O'Donnell K."/>
            <person name="Pangilinan J."/>
            <person name="Reynolds N."/>
            <person name="Sandor L."/>
            <person name="Smith M.W."/>
            <person name="Tsang A."/>
            <person name="Grigoriev I.V."/>
            <person name="Stajich J.E."/>
            <person name="Spatafora J.W."/>
        </authorList>
    </citation>
    <scope>NUCLEOTIDE SEQUENCE</scope>
    <source>
        <strain evidence="6">RSA 2281</strain>
    </source>
</reference>
<evidence type="ECO:0000313" key="6">
    <source>
        <dbReference type="EMBL" id="KAI9246457.1"/>
    </source>
</evidence>
<dbReference type="GO" id="GO:0020037">
    <property type="term" value="F:heme binding"/>
    <property type="evidence" value="ECO:0007669"/>
    <property type="project" value="InterPro"/>
</dbReference>
<keyword evidence="3 4" id="KW-0408">Iron</keyword>
<dbReference type="Gene3D" id="1.10.630.10">
    <property type="entry name" value="Cytochrome P450"/>
    <property type="match status" value="1"/>
</dbReference>
<evidence type="ECO:0000256" key="4">
    <source>
        <dbReference type="PIRSR" id="PIRSR602401-1"/>
    </source>
</evidence>
<reference evidence="6" key="1">
    <citation type="journal article" date="2022" name="IScience">
        <title>Evolution of zygomycete secretomes and the origins of terrestrial fungal ecologies.</title>
        <authorList>
            <person name="Chang Y."/>
            <person name="Wang Y."/>
            <person name="Mondo S."/>
            <person name="Ahrendt S."/>
            <person name="Andreopoulos W."/>
            <person name="Barry K."/>
            <person name="Beard J."/>
            <person name="Benny G.L."/>
            <person name="Blankenship S."/>
            <person name="Bonito G."/>
            <person name="Cuomo C."/>
            <person name="Desiro A."/>
            <person name="Gervers K.A."/>
            <person name="Hundley H."/>
            <person name="Kuo A."/>
            <person name="LaButti K."/>
            <person name="Lang B.F."/>
            <person name="Lipzen A."/>
            <person name="O'Donnell K."/>
            <person name="Pangilinan J."/>
            <person name="Reynolds N."/>
            <person name="Sandor L."/>
            <person name="Smith M.E."/>
            <person name="Tsang A."/>
            <person name="Grigoriev I.V."/>
            <person name="Stajich J.E."/>
            <person name="Spatafora J.W."/>
        </authorList>
    </citation>
    <scope>NUCLEOTIDE SEQUENCE</scope>
    <source>
        <strain evidence="6">RSA 2281</strain>
    </source>
</reference>
<evidence type="ECO:0000256" key="3">
    <source>
        <dbReference type="ARBA" id="ARBA00023004"/>
    </source>
</evidence>
<comment type="similarity">
    <text evidence="5">Belongs to the cytochrome P450 family.</text>
</comment>
<feature type="binding site" description="axial binding residue" evidence="4">
    <location>
        <position position="478"/>
    </location>
    <ligand>
        <name>heme</name>
        <dbReference type="ChEBI" id="CHEBI:30413"/>
    </ligand>
    <ligandPart>
        <name>Fe</name>
        <dbReference type="ChEBI" id="CHEBI:18248"/>
    </ligandPart>
</feature>
<dbReference type="InterPro" id="IPR001128">
    <property type="entry name" value="Cyt_P450"/>
</dbReference>
<dbReference type="PRINTS" id="PR00385">
    <property type="entry name" value="P450"/>
</dbReference>
<dbReference type="InterPro" id="IPR017972">
    <property type="entry name" value="Cyt_P450_CS"/>
</dbReference>
<evidence type="ECO:0000256" key="1">
    <source>
        <dbReference type="ARBA" id="ARBA00022723"/>
    </source>
</evidence>
<gene>
    <name evidence="6" type="ORF">BDA99DRAFT_609564</name>
</gene>
<dbReference type="PRINTS" id="PR00463">
    <property type="entry name" value="EP450I"/>
</dbReference>
<dbReference type="GO" id="GO:0005506">
    <property type="term" value="F:iron ion binding"/>
    <property type="evidence" value="ECO:0007669"/>
    <property type="project" value="InterPro"/>
</dbReference>
<dbReference type="GO" id="GO:0004497">
    <property type="term" value="F:monooxygenase activity"/>
    <property type="evidence" value="ECO:0007669"/>
    <property type="project" value="UniProtKB-KW"/>
</dbReference>
<keyword evidence="2 5" id="KW-0560">Oxidoreductase</keyword>
<comment type="caution">
    <text evidence="6">The sequence shown here is derived from an EMBL/GenBank/DDBJ whole genome shotgun (WGS) entry which is preliminary data.</text>
</comment>
<organism evidence="6 7">
    <name type="scientific">Phascolomyces articulosus</name>
    <dbReference type="NCBI Taxonomy" id="60185"/>
    <lineage>
        <taxon>Eukaryota</taxon>
        <taxon>Fungi</taxon>
        <taxon>Fungi incertae sedis</taxon>
        <taxon>Mucoromycota</taxon>
        <taxon>Mucoromycotina</taxon>
        <taxon>Mucoromycetes</taxon>
        <taxon>Mucorales</taxon>
        <taxon>Lichtheimiaceae</taxon>
        <taxon>Phascolomyces</taxon>
    </lineage>
</organism>
<keyword evidence="4 5" id="KW-0349">Heme</keyword>
<dbReference type="Proteomes" id="UP001209540">
    <property type="component" value="Unassembled WGS sequence"/>
</dbReference>
<keyword evidence="7" id="KW-1185">Reference proteome</keyword>
<dbReference type="GO" id="GO:0016705">
    <property type="term" value="F:oxidoreductase activity, acting on paired donors, with incorporation or reduction of molecular oxygen"/>
    <property type="evidence" value="ECO:0007669"/>
    <property type="project" value="InterPro"/>
</dbReference>
<dbReference type="PANTHER" id="PTHR46300:SF11">
    <property type="entry name" value="OXIDOREDUCTASE, PUTATIVE-RELATED"/>
    <property type="match status" value="1"/>
</dbReference>
<evidence type="ECO:0000256" key="2">
    <source>
        <dbReference type="ARBA" id="ARBA00023002"/>
    </source>
</evidence>
<evidence type="ECO:0000256" key="5">
    <source>
        <dbReference type="RuleBase" id="RU000461"/>
    </source>
</evidence>
<proteinExistence type="inferred from homology"/>
<dbReference type="AlphaFoldDB" id="A0AAD5K171"/>
<sequence length="543" mass="61693">MSQKLSFTSNNLPLKLILWFREIDLPQENLATTTATAGALLTVVLTTAFLWKQRSSRKEFARIPTPKGCYPLIGHLLTIGPNRMKKFHQWHKELGPIFYIMTGNKPTLVIADPYMTHELLVTNGRVTSDRFHGSVRHDFGSNKELGLILSPPDKQRNNKRKAVLNALGPRKLQDVSPVLCKEAEEFADMVSSGKNTNPIPYLLRTSFNFILLTLCGERTTSIDDPLYKRSLDMIKTTIKYTDFKYTFMQLINPSLAKIVRPFILGSEADVKQLVFQHYEYTLNPFYLEMIQKALESGEDNLIKALNDDMNQGKRGSYNNLLPSIHDVINAGTDTTAMTIAWGFLILSTKPDAQKKIQQEIDTFANEHNGRLPDFSERSKVPYLTAAQRECFRIRPTTDLGVIHEAAEDFEWRGNLIPAGTFFMANMVEVHMDPVKYSNPEEFRPERFLDKANDSMFASANHKVDQRDQFNFGWGRRLCVGAHLAEDQMFNVWVQTLYKCDIKPALDENGNEILATLETVPPAAGPIVAGPEPFEIRFVPRNKT</sequence>
<dbReference type="InterPro" id="IPR036396">
    <property type="entry name" value="Cyt_P450_sf"/>
</dbReference>
<name>A0AAD5K171_9FUNG</name>
<dbReference type="PROSITE" id="PS00086">
    <property type="entry name" value="CYTOCHROME_P450"/>
    <property type="match status" value="1"/>
</dbReference>
<dbReference type="InterPro" id="IPR050364">
    <property type="entry name" value="Cytochrome_P450_fung"/>
</dbReference>
<dbReference type="PANTHER" id="PTHR46300">
    <property type="entry name" value="P450, PUTATIVE (EUROFUNG)-RELATED-RELATED"/>
    <property type="match status" value="1"/>
</dbReference>
<dbReference type="EMBL" id="JAIXMP010000046">
    <property type="protein sequence ID" value="KAI9246457.1"/>
    <property type="molecule type" value="Genomic_DNA"/>
</dbReference>
<accession>A0AAD5K171</accession>
<keyword evidence="1 4" id="KW-0479">Metal-binding</keyword>
<comment type="cofactor">
    <cofactor evidence="4">
        <name>heme</name>
        <dbReference type="ChEBI" id="CHEBI:30413"/>
    </cofactor>
</comment>
<dbReference type="InterPro" id="IPR002401">
    <property type="entry name" value="Cyt_P450_E_grp-I"/>
</dbReference>
<dbReference type="Pfam" id="PF00067">
    <property type="entry name" value="p450"/>
    <property type="match status" value="1"/>
</dbReference>